<dbReference type="InterPro" id="IPR029044">
    <property type="entry name" value="Nucleotide-diphossugar_trans"/>
</dbReference>
<dbReference type="Pfam" id="PF04488">
    <property type="entry name" value="Gly_transf_sug"/>
    <property type="match status" value="1"/>
</dbReference>
<accession>A0AAN7BFU1</accession>
<reference evidence="2" key="1">
    <citation type="journal article" date="2023" name="Mol. Phylogenet. Evol.">
        <title>Genome-scale phylogeny and comparative genomics of the fungal order Sordariales.</title>
        <authorList>
            <person name="Hensen N."/>
            <person name="Bonometti L."/>
            <person name="Westerberg I."/>
            <person name="Brannstrom I.O."/>
            <person name="Guillou S."/>
            <person name="Cros-Aarteil S."/>
            <person name="Calhoun S."/>
            <person name="Haridas S."/>
            <person name="Kuo A."/>
            <person name="Mondo S."/>
            <person name="Pangilinan J."/>
            <person name="Riley R."/>
            <person name="LaButti K."/>
            <person name="Andreopoulos B."/>
            <person name="Lipzen A."/>
            <person name="Chen C."/>
            <person name="Yan M."/>
            <person name="Daum C."/>
            <person name="Ng V."/>
            <person name="Clum A."/>
            <person name="Steindorff A."/>
            <person name="Ohm R.A."/>
            <person name="Martin F."/>
            <person name="Silar P."/>
            <person name="Natvig D.O."/>
            <person name="Lalanne C."/>
            <person name="Gautier V."/>
            <person name="Ament-Velasquez S.L."/>
            <person name="Kruys A."/>
            <person name="Hutchinson M.I."/>
            <person name="Powell A.J."/>
            <person name="Barry K."/>
            <person name="Miller A.N."/>
            <person name="Grigoriev I.V."/>
            <person name="Debuchy R."/>
            <person name="Gladieux P."/>
            <person name="Hiltunen Thoren M."/>
            <person name="Johannesson H."/>
        </authorList>
    </citation>
    <scope>NUCLEOTIDE SEQUENCE</scope>
    <source>
        <strain evidence="2">PSN293</strain>
    </source>
</reference>
<name>A0AAN7BFU1_9PEZI</name>
<dbReference type="GO" id="GO:1901135">
    <property type="term" value="P:carbohydrate derivative metabolic process"/>
    <property type="evidence" value="ECO:0007669"/>
    <property type="project" value="UniProtKB-ARBA"/>
</dbReference>
<dbReference type="AlphaFoldDB" id="A0AAN7BFU1"/>
<dbReference type="SUPFAM" id="SSF53448">
    <property type="entry name" value="Nucleotide-diphospho-sugar transferases"/>
    <property type="match status" value="1"/>
</dbReference>
<dbReference type="PANTHER" id="PTHR46830:SF2">
    <property type="entry name" value="ALPHA-1,4-N-ACETYLGLUCOSAMINYLTRANSFERASE"/>
    <property type="match status" value="1"/>
</dbReference>
<organism evidence="2 3">
    <name type="scientific">Rhypophila decipiens</name>
    <dbReference type="NCBI Taxonomy" id="261697"/>
    <lineage>
        <taxon>Eukaryota</taxon>
        <taxon>Fungi</taxon>
        <taxon>Dikarya</taxon>
        <taxon>Ascomycota</taxon>
        <taxon>Pezizomycotina</taxon>
        <taxon>Sordariomycetes</taxon>
        <taxon>Sordariomycetidae</taxon>
        <taxon>Sordariales</taxon>
        <taxon>Naviculisporaceae</taxon>
        <taxon>Rhypophila</taxon>
    </lineage>
</organism>
<sequence length="383" mass="43903">MATFRFRLLVLISAFVLAYLTFPWLIYFGDYVRQTNPWSGQKYTELAFTASGDELACLHGRPLPSEESKDEAAAAAKGKNTLEPKPIPNIVHFVFGLKNPLVKSRAGNFDFLWYLAVRSALVSIKPEKLYLHYTYLPGPEASAADADDKDVTMHDPLANPWIKRLSKDIELVHHKPAPSSGPDQDSPARYAHLSDTLRLDLLQSQGGIYLDMDSFALRSFEELRNPPAGHDIILGHEGGNRWGLCNAVMLARPNSTFLTRWIKSYENVDLSKEWNYHSVLLPKEMATAHPDEVCTLAPDAFFWPTWTWRHVDWMHESLNAKDAEYWSGQIKKHGGSLFENQRAYHAWSQMAFERYLGKLTPEVIRTRDTRFNFLMRRFLEDDL</sequence>
<dbReference type="Proteomes" id="UP001301769">
    <property type="component" value="Unassembled WGS sequence"/>
</dbReference>
<reference evidence="2" key="2">
    <citation type="submission" date="2023-05" db="EMBL/GenBank/DDBJ databases">
        <authorList>
            <consortium name="Lawrence Berkeley National Laboratory"/>
            <person name="Steindorff A."/>
            <person name="Hensen N."/>
            <person name="Bonometti L."/>
            <person name="Westerberg I."/>
            <person name="Brannstrom I.O."/>
            <person name="Guillou S."/>
            <person name="Cros-Aarteil S."/>
            <person name="Calhoun S."/>
            <person name="Haridas S."/>
            <person name="Kuo A."/>
            <person name="Mondo S."/>
            <person name="Pangilinan J."/>
            <person name="Riley R."/>
            <person name="Labutti K."/>
            <person name="Andreopoulos B."/>
            <person name="Lipzen A."/>
            <person name="Chen C."/>
            <person name="Yanf M."/>
            <person name="Daum C."/>
            <person name="Ng V."/>
            <person name="Clum A."/>
            <person name="Ohm R."/>
            <person name="Martin F."/>
            <person name="Silar P."/>
            <person name="Natvig D."/>
            <person name="Lalanne C."/>
            <person name="Gautier V."/>
            <person name="Ament-Velasquez S.L."/>
            <person name="Kruys A."/>
            <person name="Hutchinson M.I."/>
            <person name="Powell A.J."/>
            <person name="Barry K."/>
            <person name="Miller A.N."/>
            <person name="Grigoriev I.V."/>
            <person name="Debuchy R."/>
            <person name="Gladieux P."/>
            <person name="Thoren M.H."/>
            <person name="Johannesson H."/>
        </authorList>
    </citation>
    <scope>NUCLEOTIDE SEQUENCE</scope>
    <source>
        <strain evidence="2">PSN293</strain>
    </source>
</reference>
<protein>
    <recommendedName>
        <fullName evidence="4">Glycosyltransferase family 32 protein</fullName>
    </recommendedName>
</protein>
<evidence type="ECO:0000313" key="2">
    <source>
        <dbReference type="EMBL" id="KAK4219865.1"/>
    </source>
</evidence>
<dbReference type="PANTHER" id="PTHR46830">
    <property type="entry name" value="TRANSFERASE, PUTATIVE-RELATED"/>
    <property type="match status" value="1"/>
</dbReference>
<keyword evidence="3" id="KW-1185">Reference proteome</keyword>
<gene>
    <name evidence="2" type="ORF">QBC37DRAFT_271573</name>
</gene>
<evidence type="ECO:0000313" key="3">
    <source>
        <dbReference type="Proteomes" id="UP001301769"/>
    </source>
</evidence>
<evidence type="ECO:0008006" key="4">
    <source>
        <dbReference type="Google" id="ProtNLM"/>
    </source>
</evidence>
<dbReference type="InterPro" id="IPR007577">
    <property type="entry name" value="GlycoTrfase_DXD_sugar-bd_CS"/>
</dbReference>
<evidence type="ECO:0000256" key="1">
    <source>
        <dbReference type="ARBA" id="ARBA00009003"/>
    </source>
</evidence>
<comment type="similarity">
    <text evidence="1">Belongs to the glycosyltransferase 32 family.</text>
</comment>
<proteinExistence type="inferred from homology"/>
<dbReference type="Gene3D" id="3.90.550.20">
    <property type="match status" value="1"/>
</dbReference>
<dbReference type="EMBL" id="MU858046">
    <property type="protein sequence ID" value="KAK4219865.1"/>
    <property type="molecule type" value="Genomic_DNA"/>
</dbReference>
<comment type="caution">
    <text evidence="2">The sequence shown here is derived from an EMBL/GenBank/DDBJ whole genome shotgun (WGS) entry which is preliminary data.</text>
</comment>